<dbReference type="GO" id="GO:0016887">
    <property type="term" value="F:ATP hydrolysis activity"/>
    <property type="evidence" value="ECO:0007669"/>
    <property type="project" value="InterPro"/>
</dbReference>
<feature type="domain" description="ABC transporter" evidence="5">
    <location>
        <begin position="2"/>
        <end position="217"/>
    </location>
</feature>
<keyword evidence="3" id="KW-0547">Nucleotide-binding</keyword>
<dbReference type="GO" id="GO:0140359">
    <property type="term" value="F:ABC-type transporter activity"/>
    <property type="evidence" value="ECO:0007669"/>
    <property type="project" value="InterPro"/>
</dbReference>
<reference evidence="6 7" key="1">
    <citation type="submission" date="2015-09" db="EMBL/GenBank/DDBJ databases">
        <authorList>
            <consortium name="Swine Surveillance"/>
        </authorList>
    </citation>
    <scope>NUCLEOTIDE SEQUENCE [LARGE SCALE GENOMIC DNA]</scope>
    <source>
        <strain evidence="6 7">CECT 7688</strain>
    </source>
</reference>
<dbReference type="EMBL" id="CYPW01000013">
    <property type="protein sequence ID" value="CUH52129.1"/>
    <property type="molecule type" value="Genomic_DNA"/>
</dbReference>
<dbReference type="GO" id="GO:0005524">
    <property type="term" value="F:ATP binding"/>
    <property type="evidence" value="ECO:0007669"/>
    <property type="project" value="UniProtKB-KW"/>
</dbReference>
<organism evidence="6 7">
    <name type="scientific">Shimia marina</name>
    <dbReference type="NCBI Taxonomy" id="321267"/>
    <lineage>
        <taxon>Bacteria</taxon>
        <taxon>Pseudomonadati</taxon>
        <taxon>Pseudomonadota</taxon>
        <taxon>Alphaproteobacteria</taxon>
        <taxon>Rhodobacterales</taxon>
        <taxon>Roseobacteraceae</taxon>
    </lineage>
</organism>
<dbReference type="STRING" id="321267.SHM7688_01569"/>
<dbReference type="Proteomes" id="UP000054823">
    <property type="component" value="Unassembled WGS sequence"/>
</dbReference>
<comment type="similarity">
    <text evidence="1">Belongs to the ABC transporter superfamily.</text>
</comment>
<dbReference type="Pfam" id="PF00005">
    <property type="entry name" value="ABC_tran"/>
    <property type="match status" value="1"/>
</dbReference>
<evidence type="ECO:0000256" key="3">
    <source>
        <dbReference type="ARBA" id="ARBA00022741"/>
    </source>
</evidence>
<dbReference type="GO" id="GO:0016020">
    <property type="term" value="C:membrane"/>
    <property type="evidence" value="ECO:0007669"/>
    <property type="project" value="InterPro"/>
</dbReference>
<dbReference type="SMART" id="SM00382">
    <property type="entry name" value="AAA"/>
    <property type="match status" value="1"/>
</dbReference>
<dbReference type="PANTHER" id="PTHR46743:SF2">
    <property type="entry name" value="TEICHOIC ACIDS EXPORT ATP-BINDING PROTEIN TAGH"/>
    <property type="match status" value="1"/>
</dbReference>
<evidence type="ECO:0000256" key="1">
    <source>
        <dbReference type="ARBA" id="ARBA00005417"/>
    </source>
</evidence>
<dbReference type="InterPro" id="IPR003593">
    <property type="entry name" value="AAA+_ATPase"/>
</dbReference>
<dbReference type="OrthoDB" id="9778870at2"/>
<dbReference type="PANTHER" id="PTHR46743">
    <property type="entry name" value="TEICHOIC ACIDS EXPORT ATP-BINDING PROTEIN TAGH"/>
    <property type="match status" value="1"/>
</dbReference>
<dbReference type="InterPro" id="IPR003439">
    <property type="entry name" value="ABC_transporter-like_ATP-bd"/>
</dbReference>
<protein>
    <submittedName>
        <fullName evidence="6">Polysialic acid transport ATP-binding protein KpsT</fullName>
    </submittedName>
</protein>
<keyword evidence="4 6" id="KW-0067">ATP-binding</keyword>
<dbReference type="InterPro" id="IPR015860">
    <property type="entry name" value="ABC_transpr_TagH-like"/>
</dbReference>
<accession>A0A0P1EPS2</accession>
<gene>
    <name evidence="6" type="primary">kpsT_2</name>
    <name evidence="6" type="ORF">SHM7688_01569</name>
</gene>
<evidence type="ECO:0000256" key="4">
    <source>
        <dbReference type="ARBA" id="ARBA00022840"/>
    </source>
</evidence>
<dbReference type="InterPro" id="IPR050683">
    <property type="entry name" value="Bact_Polysacc_Export_ATP-bd"/>
</dbReference>
<name>A0A0P1EPS2_9RHOB</name>
<keyword evidence="2" id="KW-0813">Transport</keyword>
<evidence type="ECO:0000313" key="6">
    <source>
        <dbReference type="EMBL" id="CUH52129.1"/>
    </source>
</evidence>
<evidence type="ECO:0000259" key="5">
    <source>
        <dbReference type="PROSITE" id="PS50893"/>
    </source>
</evidence>
<evidence type="ECO:0000313" key="7">
    <source>
        <dbReference type="Proteomes" id="UP000054823"/>
    </source>
</evidence>
<dbReference type="PROSITE" id="PS50893">
    <property type="entry name" value="ABC_TRANSPORTER_2"/>
    <property type="match status" value="1"/>
</dbReference>
<sequence>MIELNCVSKGYKLKGVRKQILDKASIRIPRDQNIAILGRNGAGKSTLMRVIAGVELPDSGQVMRSSKVSWPLGFKGGFNSTMTGVENIKFVSRLYGHDSRAVIDYVADFSELGKSLKLPVKTYSNGMKARLAFGLSMAIDFDTYLIDEITAVGDQSFKRKSKAVFDEKLSGRQIIMISHSMQTIRKYCSAGLFLEGGKLYYYDNIEEIIRDYKLMLAQ</sequence>
<dbReference type="AlphaFoldDB" id="A0A0P1EPS2"/>
<dbReference type="CDD" id="cd03220">
    <property type="entry name" value="ABC_KpsT_Wzt"/>
    <property type="match status" value="1"/>
</dbReference>
<proteinExistence type="inferred from homology"/>
<keyword evidence="7" id="KW-1185">Reference proteome</keyword>
<dbReference type="SUPFAM" id="SSF52540">
    <property type="entry name" value="P-loop containing nucleoside triphosphate hydrolases"/>
    <property type="match status" value="1"/>
</dbReference>
<evidence type="ECO:0000256" key="2">
    <source>
        <dbReference type="ARBA" id="ARBA00022448"/>
    </source>
</evidence>
<dbReference type="Gene3D" id="3.40.50.300">
    <property type="entry name" value="P-loop containing nucleotide triphosphate hydrolases"/>
    <property type="match status" value="1"/>
</dbReference>
<dbReference type="RefSeq" id="WP_058239357.1">
    <property type="nucleotide sequence ID" value="NZ_CYPW01000013.1"/>
</dbReference>
<dbReference type="InterPro" id="IPR027417">
    <property type="entry name" value="P-loop_NTPase"/>
</dbReference>